<evidence type="ECO:0000256" key="3">
    <source>
        <dbReference type="ARBA" id="ARBA00022833"/>
    </source>
</evidence>
<dbReference type="AlphaFoldDB" id="A0A3L8P8L7"/>
<evidence type="ECO:0000256" key="2">
    <source>
        <dbReference type="ARBA" id="ARBA00022771"/>
    </source>
</evidence>
<dbReference type="PANTHER" id="PTHR28082:SF1">
    <property type="entry name" value="HELPER OF TIM PROTEIN 13"/>
    <property type="match status" value="1"/>
</dbReference>
<dbReference type="Pfam" id="PF05495">
    <property type="entry name" value="zf-CHY"/>
    <property type="match status" value="1"/>
</dbReference>
<dbReference type="SUPFAM" id="SSF161219">
    <property type="entry name" value="CHY zinc finger-like"/>
    <property type="match status" value="1"/>
</dbReference>
<evidence type="ECO:0000313" key="5">
    <source>
        <dbReference type="EMBL" id="RLV51233.1"/>
    </source>
</evidence>
<dbReference type="InterPro" id="IPR008913">
    <property type="entry name" value="Znf_CHY"/>
</dbReference>
<gene>
    <name evidence="5" type="ORF">D9V37_01760</name>
</gene>
<dbReference type="PIRSF" id="PIRSF017292">
    <property type="entry name" value="UCP017292_Znf_CHY"/>
    <property type="match status" value="1"/>
</dbReference>
<dbReference type="OrthoDB" id="882119at2"/>
<dbReference type="PROSITE" id="PS51266">
    <property type="entry name" value="ZF_CHY"/>
    <property type="match status" value="1"/>
</dbReference>
<reference evidence="5 6" key="1">
    <citation type="submission" date="2018-10" db="EMBL/GenBank/DDBJ databases">
        <title>Marmoricola sp. 4Q3S-7 whole genome shotgun sequence.</title>
        <authorList>
            <person name="Li F."/>
        </authorList>
    </citation>
    <scope>NUCLEOTIDE SEQUENCE [LARGE SCALE GENOMIC DNA]</scope>
    <source>
        <strain evidence="5 6">4Q3S-7</strain>
    </source>
</reference>
<dbReference type="InterPro" id="IPR037274">
    <property type="entry name" value="Znf_CHY_sf"/>
</dbReference>
<dbReference type="PANTHER" id="PTHR28082">
    <property type="entry name" value="ZINC FINGER PROTEIN"/>
    <property type="match status" value="1"/>
</dbReference>
<keyword evidence="1" id="KW-0479">Metal-binding</keyword>
<evidence type="ECO:0000259" key="4">
    <source>
        <dbReference type="PROSITE" id="PS51266"/>
    </source>
</evidence>
<keyword evidence="2" id="KW-0863">Zinc-finger</keyword>
<feature type="domain" description="CHY-type" evidence="4">
    <location>
        <begin position="7"/>
        <end position="88"/>
    </location>
</feature>
<keyword evidence="6" id="KW-1185">Reference proteome</keyword>
<dbReference type="GO" id="GO:0008270">
    <property type="term" value="F:zinc ion binding"/>
    <property type="evidence" value="ECO:0007669"/>
    <property type="project" value="UniProtKB-KW"/>
</dbReference>
<dbReference type="InterPro" id="IPR016694">
    <property type="entry name" value="UCP017292"/>
</dbReference>
<organism evidence="5 6">
    <name type="scientific">Nocardioides mangrovicus</name>
    <dbReference type="NCBI Taxonomy" id="2478913"/>
    <lineage>
        <taxon>Bacteria</taxon>
        <taxon>Bacillati</taxon>
        <taxon>Actinomycetota</taxon>
        <taxon>Actinomycetes</taxon>
        <taxon>Propionibacteriales</taxon>
        <taxon>Nocardioidaceae</taxon>
        <taxon>Nocardioides</taxon>
    </lineage>
</organism>
<name>A0A3L8P8L7_9ACTN</name>
<dbReference type="InterPro" id="IPR052604">
    <property type="entry name" value="Mito_Tim_assembly_helper"/>
</dbReference>
<dbReference type="Proteomes" id="UP000281708">
    <property type="component" value="Unassembled WGS sequence"/>
</dbReference>
<accession>A0A3L8P8L7</accession>
<protein>
    <recommendedName>
        <fullName evidence="4">CHY-type domain-containing protein</fullName>
    </recommendedName>
</protein>
<comment type="caution">
    <text evidence="5">The sequence shown here is derived from an EMBL/GenBank/DDBJ whole genome shotgun (WGS) entry which is preliminary data.</text>
</comment>
<proteinExistence type="predicted"/>
<dbReference type="GO" id="GO:0045041">
    <property type="term" value="P:protein import into mitochondrial intermembrane space"/>
    <property type="evidence" value="ECO:0007669"/>
    <property type="project" value="TreeGrafter"/>
</dbReference>
<keyword evidence="3" id="KW-0862">Zinc</keyword>
<evidence type="ECO:0000256" key="1">
    <source>
        <dbReference type="ARBA" id="ARBA00022723"/>
    </source>
</evidence>
<sequence>MTVRGRLLDAQTRCVHWGSVLDVVAIRLACCTPYYPCRTCHDEAADHPAVTWPPGSEDETAALCGVCHERLTIAEYLSCDNSCPRCGAGFNPGCRLHRGLYFG</sequence>
<evidence type="ECO:0000313" key="6">
    <source>
        <dbReference type="Proteomes" id="UP000281708"/>
    </source>
</evidence>
<dbReference type="EMBL" id="RDBE01000001">
    <property type="protein sequence ID" value="RLV51233.1"/>
    <property type="molecule type" value="Genomic_DNA"/>
</dbReference>